<accession>A0A7J8XDG7</accession>
<organism evidence="2 3">
    <name type="scientific">Gossypium aridum</name>
    <name type="common">American cotton</name>
    <name type="synonym">Erioxylum aridum</name>
    <dbReference type="NCBI Taxonomy" id="34290"/>
    <lineage>
        <taxon>Eukaryota</taxon>
        <taxon>Viridiplantae</taxon>
        <taxon>Streptophyta</taxon>
        <taxon>Embryophyta</taxon>
        <taxon>Tracheophyta</taxon>
        <taxon>Spermatophyta</taxon>
        <taxon>Magnoliopsida</taxon>
        <taxon>eudicotyledons</taxon>
        <taxon>Gunneridae</taxon>
        <taxon>Pentapetalae</taxon>
        <taxon>rosids</taxon>
        <taxon>malvids</taxon>
        <taxon>Malvales</taxon>
        <taxon>Malvaceae</taxon>
        <taxon>Malvoideae</taxon>
        <taxon>Gossypium</taxon>
    </lineage>
</organism>
<gene>
    <name evidence="2" type="ORF">Goari_012999</name>
</gene>
<proteinExistence type="predicted"/>
<keyword evidence="3" id="KW-1185">Reference proteome</keyword>
<feature type="region of interest" description="Disordered" evidence="1">
    <location>
        <begin position="1"/>
        <end position="30"/>
    </location>
</feature>
<reference evidence="2 3" key="1">
    <citation type="journal article" date="2019" name="Genome Biol. Evol.">
        <title>Insights into the evolution of the New World diploid cottons (Gossypium, subgenus Houzingenia) based on genome sequencing.</title>
        <authorList>
            <person name="Grover C.E."/>
            <person name="Arick M.A. 2nd"/>
            <person name="Thrash A."/>
            <person name="Conover J.L."/>
            <person name="Sanders W.S."/>
            <person name="Peterson D.G."/>
            <person name="Frelichowski J.E."/>
            <person name="Scheffler J.A."/>
            <person name="Scheffler B.E."/>
            <person name="Wendel J.F."/>
        </authorList>
    </citation>
    <scope>NUCLEOTIDE SEQUENCE [LARGE SCALE GENOMIC DNA]</scope>
    <source>
        <strain evidence="2">185</strain>
        <tissue evidence="2">Leaf</tissue>
    </source>
</reference>
<name>A0A7J8XDG7_GOSAI</name>
<protein>
    <submittedName>
        <fullName evidence="2">Uncharacterized protein</fullName>
    </submittedName>
</protein>
<evidence type="ECO:0000256" key="1">
    <source>
        <dbReference type="SAM" id="MobiDB-lite"/>
    </source>
</evidence>
<evidence type="ECO:0000313" key="2">
    <source>
        <dbReference type="EMBL" id="MBA0685335.1"/>
    </source>
</evidence>
<evidence type="ECO:0000313" key="3">
    <source>
        <dbReference type="Proteomes" id="UP000593577"/>
    </source>
</evidence>
<dbReference type="AlphaFoldDB" id="A0A7J8XDG7"/>
<feature type="non-terminal residue" evidence="2">
    <location>
        <position position="50"/>
    </location>
</feature>
<comment type="caution">
    <text evidence="2">The sequence shown here is derived from an EMBL/GenBank/DDBJ whole genome shotgun (WGS) entry which is preliminary data.</text>
</comment>
<feature type="compositionally biased region" description="Basic and acidic residues" evidence="1">
    <location>
        <begin position="21"/>
        <end position="30"/>
    </location>
</feature>
<dbReference type="Proteomes" id="UP000593577">
    <property type="component" value="Unassembled WGS sequence"/>
</dbReference>
<sequence length="50" mass="5517">MERVKESESEPPVSSSSSAGKLEEEVGRVMDQARELHESGASLLWKISNE</sequence>
<dbReference type="EMBL" id="JABFAA010000007">
    <property type="protein sequence ID" value="MBA0685335.1"/>
    <property type="molecule type" value="Genomic_DNA"/>
</dbReference>